<organism evidence="2 3">
    <name type="scientific">Streptomyces albus (strain ATCC 21838 / DSM 41398 / FERM P-419 / JCM 4703 / NBRC 107858)</name>
    <dbReference type="NCBI Taxonomy" id="1081613"/>
    <lineage>
        <taxon>Bacteria</taxon>
        <taxon>Bacillati</taxon>
        <taxon>Actinomycetota</taxon>
        <taxon>Actinomycetes</taxon>
        <taxon>Kitasatosporales</taxon>
        <taxon>Streptomycetaceae</taxon>
        <taxon>Streptomyces</taxon>
    </lineage>
</organism>
<evidence type="ECO:0000313" key="3">
    <source>
        <dbReference type="Proteomes" id="UP000031523"/>
    </source>
</evidence>
<evidence type="ECO:0000313" key="2">
    <source>
        <dbReference type="EMBL" id="AJE82332.1"/>
    </source>
</evidence>
<evidence type="ECO:0000256" key="1">
    <source>
        <dbReference type="SAM" id="MobiDB-lite"/>
    </source>
</evidence>
<sequence>MGLPLPLRLCPGGRNRRARRRGQRGRRHCGTQCEAHTEEAPGSGSVHGVGALLLDAPYGAYMFGA</sequence>
<dbReference type="KEGG" id="sals:SLNWT_1956"/>
<dbReference type="EMBL" id="CP010519">
    <property type="protein sequence ID" value="AJE82332.1"/>
    <property type="molecule type" value="Genomic_DNA"/>
</dbReference>
<keyword evidence="3" id="KW-1185">Reference proteome</keyword>
<dbReference type="Proteomes" id="UP000031523">
    <property type="component" value="Chromosome"/>
</dbReference>
<dbReference type="AlphaFoldDB" id="A0A0B5EW75"/>
<gene>
    <name evidence="2" type="ORF">SLNWT_1956</name>
</gene>
<accession>A0A0B5EW75</accession>
<proteinExistence type="predicted"/>
<feature type="compositionally biased region" description="Basic residues" evidence="1">
    <location>
        <begin position="14"/>
        <end position="29"/>
    </location>
</feature>
<reference evidence="2 3" key="1">
    <citation type="submission" date="2015-01" db="EMBL/GenBank/DDBJ databases">
        <title>Enhanced salinomycin production by adjusting the supply of polyketide extender units in Streptomyce albus DSM 41398.</title>
        <authorList>
            <person name="Lu C."/>
        </authorList>
    </citation>
    <scope>NUCLEOTIDE SEQUENCE [LARGE SCALE GENOMIC DNA]</scope>
    <source>
        <strain evidence="3">ATCC 21838 / DSM 41398 / FERM P-419 / JCM 4703 / NBRC 107858</strain>
    </source>
</reference>
<protein>
    <submittedName>
        <fullName evidence="2">Uncharacterized protein</fullName>
    </submittedName>
</protein>
<name>A0A0B5EW75_STRA4</name>
<feature type="region of interest" description="Disordered" evidence="1">
    <location>
        <begin position="13"/>
        <end position="46"/>
    </location>
</feature>